<comment type="caution">
    <text evidence="1">The sequence shown here is derived from an EMBL/GenBank/DDBJ whole genome shotgun (WGS) entry which is preliminary data.</text>
</comment>
<keyword evidence="2" id="KW-1185">Reference proteome</keyword>
<dbReference type="STRING" id="157652.A0A371I7W8"/>
<dbReference type="EMBL" id="QJKJ01000728">
    <property type="protein sequence ID" value="RDY11024.1"/>
    <property type="molecule type" value="Genomic_DNA"/>
</dbReference>
<dbReference type="PANTHER" id="PTHR37984">
    <property type="entry name" value="PROTEIN CBG26694"/>
    <property type="match status" value="1"/>
</dbReference>
<dbReference type="OrthoDB" id="1431288at2759"/>
<organism evidence="1 2">
    <name type="scientific">Mucuna pruriens</name>
    <name type="common">Velvet bean</name>
    <name type="synonym">Dolichos pruriens</name>
    <dbReference type="NCBI Taxonomy" id="157652"/>
    <lineage>
        <taxon>Eukaryota</taxon>
        <taxon>Viridiplantae</taxon>
        <taxon>Streptophyta</taxon>
        <taxon>Embryophyta</taxon>
        <taxon>Tracheophyta</taxon>
        <taxon>Spermatophyta</taxon>
        <taxon>Magnoliopsida</taxon>
        <taxon>eudicotyledons</taxon>
        <taxon>Gunneridae</taxon>
        <taxon>Pentapetalae</taxon>
        <taxon>rosids</taxon>
        <taxon>fabids</taxon>
        <taxon>Fabales</taxon>
        <taxon>Fabaceae</taxon>
        <taxon>Papilionoideae</taxon>
        <taxon>50 kb inversion clade</taxon>
        <taxon>NPAAA clade</taxon>
        <taxon>indigoferoid/millettioid clade</taxon>
        <taxon>Phaseoleae</taxon>
        <taxon>Mucuna</taxon>
    </lineage>
</organism>
<evidence type="ECO:0000313" key="2">
    <source>
        <dbReference type="Proteomes" id="UP000257109"/>
    </source>
</evidence>
<reference evidence="1" key="1">
    <citation type="submission" date="2018-05" db="EMBL/GenBank/DDBJ databases">
        <title>Draft genome of Mucuna pruriens seed.</title>
        <authorList>
            <person name="Nnadi N.E."/>
            <person name="Vos R."/>
            <person name="Hasami M.H."/>
            <person name="Devisetty U.K."/>
            <person name="Aguiy J.C."/>
        </authorList>
    </citation>
    <scope>NUCLEOTIDE SEQUENCE [LARGE SCALE GENOMIC DNA]</scope>
    <source>
        <strain evidence="1">JCA_2017</strain>
    </source>
</reference>
<name>A0A371I7W8_MUCPR</name>
<dbReference type="Gene3D" id="3.30.70.270">
    <property type="match status" value="1"/>
</dbReference>
<accession>A0A371I7W8</accession>
<feature type="non-terminal residue" evidence="1">
    <location>
        <position position="1"/>
    </location>
</feature>
<dbReference type="Proteomes" id="UP000257109">
    <property type="component" value="Unassembled WGS sequence"/>
</dbReference>
<dbReference type="AlphaFoldDB" id="A0A371I7W8"/>
<dbReference type="InterPro" id="IPR043128">
    <property type="entry name" value="Rev_trsase/Diguanyl_cyclase"/>
</dbReference>
<gene>
    <name evidence="1" type="primary">pol</name>
    <name evidence="1" type="ORF">CR513_04373</name>
</gene>
<dbReference type="PANTHER" id="PTHR37984:SF5">
    <property type="entry name" value="PROTEIN NYNRIN-LIKE"/>
    <property type="match status" value="1"/>
</dbReference>
<dbReference type="InterPro" id="IPR043502">
    <property type="entry name" value="DNA/RNA_pol_sf"/>
</dbReference>
<protein>
    <submittedName>
        <fullName evidence="1">Retrovirus-related Pol polyprotein from transposon 17.6</fullName>
    </submittedName>
</protein>
<sequence>MRLNLDKCVFEVQGGKFLGFMFTHRGIKANLDKYEAIIKKKNPQSIKEVQRLIGRLASLSRFLPKATEKARPFFQLLKKPTSFYWNNDSSPPILTRLVDGQDLYLYLAIFKHSISTVVVQETRKTQSPVCYISKMLQGTKSQY</sequence>
<proteinExistence type="predicted"/>
<dbReference type="InterPro" id="IPR050951">
    <property type="entry name" value="Retrovirus_Pol_polyprotein"/>
</dbReference>
<evidence type="ECO:0000313" key="1">
    <source>
        <dbReference type="EMBL" id="RDY11024.1"/>
    </source>
</evidence>
<dbReference type="SUPFAM" id="SSF56672">
    <property type="entry name" value="DNA/RNA polymerases"/>
    <property type="match status" value="1"/>
</dbReference>